<accession>A0A060CJ00</accession>
<evidence type="ECO:0000256" key="1">
    <source>
        <dbReference type="ARBA" id="ARBA00007806"/>
    </source>
</evidence>
<evidence type="ECO:0000256" key="2">
    <source>
        <dbReference type="RuleBase" id="RU361185"/>
    </source>
</evidence>
<dbReference type="SUPFAM" id="SSF51445">
    <property type="entry name" value="(Trans)glycosidases"/>
    <property type="match status" value="1"/>
</dbReference>
<dbReference type="Pfam" id="PF01055">
    <property type="entry name" value="Glyco_hydro_31_2nd"/>
    <property type="match status" value="1"/>
</dbReference>
<protein>
    <submittedName>
        <fullName evidence="4">CAZy families GH31 protein</fullName>
    </submittedName>
</protein>
<name>A0A060CJ00_9BACT</name>
<dbReference type="AlphaFoldDB" id="A0A060CJ00"/>
<dbReference type="GO" id="GO:0004553">
    <property type="term" value="F:hydrolase activity, hydrolyzing O-glycosyl compounds"/>
    <property type="evidence" value="ECO:0007669"/>
    <property type="project" value="InterPro"/>
</dbReference>
<proteinExistence type="inferred from homology"/>
<reference evidence="4" key="1">
    <citation type="journal article" date="2013" name="Environ. Microbiol.">
        <title>Seasonally variable intestinal metagenomes of the red palm weevil (Rhynchophorus ferrugineus).</title>
        <authorList>
            <person name="Jia S."/>
            <person name="Zhang X."/>
            <person name="Zhang G."/>
            <person name="Yin A."/>
            <person name="Zhang S."/>
            <person name="Li F."/>
            <person name="Wang L."/>
            <person name="Zhao D."/>
            <person name="Yun Q."/>
            <person name="Tala"/>
            <person name="Wang J."/>
            <person name="Sun G."/>
            <person name="Baabdullah M."/>
            <person name="Yu X."/>
            <person name="Hu S."/>
            <person name="Al-Mssallem I.S."/>
            <person name="Yu J."/>
        </authorList>
    </citation>
    <scope>NUCLEOTIDE SEQUENCE</scope>
</reference>
<dbReference type="Gene3D" id="3.20.20.80">
    <property type="entry name" value="Glycosidases"/>
    <property type="match status" value="1"/>
</dbReference>
<dbReference type="GO" id="GO:0005975">
    <property type="term" value="P:carbohydrate metabolic process"/>
    <property type="evidence" value="ECO:0007669"/>
    <property type="project" value="InterPro"/>
</dbReference>
<keyword evidence="2" id="KW-0378">Hydrolase</keyword>
<sequence length="54" mass="6166">MVVLGGTRLGVAMIFDKTRFPDPDGMIKGLHDRNMRIMISVWPKINEESSVYRS</sequence>
<dbReference type="InterPro" id="IPR017853">
    <property type="entry name" value="GH"/>
</dbReference>
<comment type="similarity">
    <text evidence="1 2">Belongs to the glycosyl hydrolase 31 family.</text>
</comment>
<feature type="domain" description="Glycoside hydrolase family 31 TIM barrel" evidence="3">
    <location>
        <begin position="13"/>
        <end position="51"/>
    </location>
</feature>
<dbReference type="EMBL" id="KF125699">
    <property type="protein sequence ID" value="AIA93030.1"/>
    <property type="molecule type" value="Genomic_DNA"/>
</dbReference>
<evidence type="ECO:0000313" key="4">
    <source>
        <dbReference type="EMBL" id="AIA93030.1"/>
    </source>
</evidence>
<organism evidence="4">
    <name type="scientific">uncultured Leadbetterella sp</name>
    <dbReference type="NCBI Taxonomy" id="543029"/>
    <lineage>
        <taxon>Bacteria</taxon>
        <taxon>Pseudomonadati</taxon>
        <taxon>Bacteroidota</taxon>
        <taxon>Cytophagia</taxon>
        <taxon>Cytophagales</taxon>
        <taxon>Leadbetterellaceae</taxon>
        <taxon>Leadbetterella</taxon>
        <taxon>environmental samples</taxon>
    </lineage>
</organism>
<keyword evidence="2" id="KW-0326">Glycosidase</keyword>
<dbReference type="InterPro" id="IPR000322">
    <property type="entry name" value="Glyco_hydro_31_TIM"/>
</dbReference>
<evidence type="ECO:0000259" key="3">
    <source>
        <dbReference type="Pfam" id="PF01055"/>
    </source>
</evidence>
<feature type="non-terminal residue" evidence="4">
    <location>
        <position position="54"/>
    </location>
</feature>